<dbReference type="InterPro" id="IPR015422">
    <property type="entry name" value="PyrdxlP-dep_Trfase_small"/>
</dbReference>
<dbReference type="PANTHER" id="PTHR11999:SF68">
    <property type="entry name" value="HISTIDINE DECARBOXYLASE"/>
    <property type="match status" value="1"/>
</dbReference>
<dbReference type="Gene3D" id="3.40.640.10">
    <property type="entry name" value="Type I PLP-dependent aspartate aminotransferase-like (Major domain)"/>
    <property type="match status" value="1"/>
</dbReference>
<dbReference type="SUPFAM" id="SSF53383">
    <property type="entry name" value="PLP-dependent transferases"/>
    <property type="match status" value="1"/>
</dbReference>
<gene>
    <name evidence="11" type="ORF">QE152_g14397</name>
</gene>
<organism evidence="11 12">
    <name type="scientific">Popillia japonica</name>
    <name type="common">Japanese beetle</name>
    <dbReference type="NCBI Taxonomy" id="7064"/>
    <lineage>
        <taxon>Eukaryota</taxon>
        <taxon>Metazoa</taxon>
        <taxon>Ecdysozoa</taxon>
        <taxon>Arthropoda</taxon>
        <taxon>Hexapoda</taxon>
        <taxon>Insecta</taxon>
        <taxon>Pterygota</taxon>
        <taxon>Neoptera</taxon>
        <taxon>Endopterygota</taxon>
        <taxon>Coleoptera</taxon>
        <taxon>Polyphaga</taxon>
        <taxon>Scarabaeiformia</taxon>
        <taxon>Scarabaeidae</taxon>
        <taxon>Rutelinae</taxon>
        <taxon>Popillia</taxon>
    </lineage>
</organism>
<evidence type="ECO:0000256" key="8">
    <source>
        <dbReference type="ARBA" id="ARBA00023239"/>
    </source>
</evidence>
<evidence type="ECO:0000256" key="4">
    <source>
        <dbReference type="ARBA" id="ARBA00012320"/>
    </source>
</evidence>
<dbReference type="GO" id="GO:0001694">
    <property type="term" value="P:histamine biosynthetic process"/>
    <property type="evidence" value="ECO:0007669"/>
    <property type="project" value="TreeGrafter"/>
</dbReference>
<name>A0AAW1L8A0_POPJA</name>
<keyword evidence="5" id="KW-0127">Catecholamine biosynthesis</keyword>
<dbReference type="FunFam" id="3.40.640.10:FF:000025">
    <property type="entry name" value="Histidine decarboxylase"/>
    <property type="match status" value="1"/>
</dbReference>
<proteinExistence type="inferred from homology"/>
<comment type="caution">
    <text evidence="11">The sequence shown here is derived from an EMBL/GenBank/DDBJ whole genome shotgun (WGS) entry which is preliminary data.</text>
</comment>
<protein>
    <recommendedName>
        <fullName evidence="9">Histidine decarboxylase</fullName>
        <ecNumber evidence="4">4.1.1.22</ecNumber>
    </recommendedName>
</protein>
<evidence type="ECO:0000313" key="11">
    <source>
        <dbReference type="EMBL" id="KAK9730582.1"/>
    </source>
</evidence>
<dbReference type="Gene3D" id="1.20.1340.10">
    <property type="entry name" value="dopa decarboxylase, N-terminal domain"/>
    <property type="match status" value="1"/>
</dbReference>
<evidence type="ECO:0000256" key="9">
    <source>
        <dbReference type="ARBA" id="ARBA00039946"/>
    </source>
</evidence>
<dbReference type="InterPro" id="IPR021115">
    <property type="entry name" value="Pyridoxal-P_BS"/>
</dbReference>
<dbReference type="InterPro" id="IPR010977">
    <property type="entry name" value="Aromatic_deC"/>
</dbReference>
<evidence type="ECO:0000256" key="7">
    <source>
        <dbReference type="ARBA" id="ARBA00022898"/>
    </source>
</evidence>
<keyword evidence="6" id="KW-0210">Decarboxylase</keyword>
<accession>A0AAW1L8A0</accession>
<evidence type="ECO:0000256" key="6">
    <source>
        <dbReference type="ARBA" id="ARBA00022793"/>
    </source>
</evidence>
<dbReference type="EC" id="4.1.1.22" evidence="4"/>
<dbReference type="PANTHER" id="PTHR11999">
    <property type="entry name" value="GROUP II PYRIDOXAL-5-PHOSPHATE DECARBOXYLASE"/>
    <property type="match status" value="1"/>
</dbReference>
<keyword evidence="8" id="KW-0456">Lyase</keyword>
<dbReference type="Gene3D" id="3.90.1150.10">
    <property type="entry name" value="Aspartate Aminotransferase, domain 1"/>
    <property type="match status" value="1"/>
</dbReference>
<dbReference type="CDD" id="cd06450">
    <property type="entry name" value="DOPA_deC_like"/>
    <property type="match status" value="1"/>
</dbReference>
<reference evidence="11 12" key="1">
    <citation type="journal article" date="2024" name="BMC Genomics">
        <title>De novo assembly and annotation of Popillia japonica's genome with initial clues to its potential as an invasive pest.</title>
        <authorList>
            <person name="Cucini C."/>
            <person name="Boschi S."/>
            <person name="Funari R."/>
            <person name="Cardaioli E."/>
            <person name="Iannotti N."/>
            <person name="Marturano G."/>
            <person name="Paoli F."/>
            <person name="Bruttini M."/>
            <person name="Carapelli A."/>
            <person name="Frati F."/>
            <person name="Nardi F."/>
        </authorList>
    </citation>
    <scope>NUCLEOTIDE SEQUENCE [LARGE SCALE GENOMIC DNA]</scope>
    <source>
        <strain evidence="11">DMR45628</strain>
    </source>
</reference>
<dbReference type="AlphaFoldDB" id="A0AAW1L8A0"/>
<comment type="subunit">
    <text evidence="3">Homodimer.</text>
</comment>
<keyword evidence="12" id="KW-1185">Reference proteome</keyword>
<comment type="cofactor">
    <cofactor evidence="1 10">
        <name>pyridoxal 5'-phosphate</name>
        <dbReference type="ChEBI" id="CHEBI:597326"/>
    </cofactor>
</comment>
<evidence type="ECO:0000256" key="10">
    <source>
        <dbReference type="PIRSR" id="PIRSR602129-50"/>
    </source>
</evidence>
<feature type="modified residue" description="N6-(pyridoxal phosphate)lysine" evidence="10">
    <location>
        <position position="373"/>
    </location>
</feature>
<sequence>MEHLTFVMWVSFSARKSRGLTRANNVSFSESGGKPYIYKEHCHLLIVLWASVYLQWLVALCEKSLGTEMNADEFRVHGKELIDYIADYLENIRTRKVFPNDKKPGFLRELIPNSAPIDGEAWPNILQDVEDVILPGVTHWQSPHMHAYFPALTSYPSMLGDMLSNAINAIGFTWASSPASTELEIIVMNWLGKMIGLPDEFLLLNNESKGGGVIQTTASEATLTCLLAGRARMIKRYEKKITEFDPAELNARFVAYCSNQAHSSVEKAGLIGLVKTRLLEPDNNLSLRGETLLQAIKEDRENGLIPFWVCATLGSTGACSFDNLAEIGAVCESENLWLHVDAAYAGSAFICPEFRIWLKGIDKADSIAFNPSKWLMVHFDCTAMWIRDSTALHSSFVVNPLYLQHENSGLAVDYMHWQIPLSRRFRALKLWFVIRNYGITGLQKHIREGVRLARKFELLVLSDKRFEIPAVRHLGLVTFRLKGKNELTEELLKRTNSRGNIHCVPASLPGNIYIIRFTVTSQYTTGEDIVKDWNEIKTVADQILREVENPLDGYRVKVPLKETKETSFGTSLLLSNSPMSPKIINGSFAAILNHSDILAKFATLKAQAQNSPHMRRRIRGILMSGKQFSLDSRLDLFHGIETNPEAKCTSAPAATHRPLLEAYHEYDEIEEEQKTNGDQLIVPQRHHRSKSVDHQVPLIIDNDPGSKCTKCGHDLEML</sequence>
<dbReference type="PRINTS" id="PR00800">
    <property type="entry name" value="YHDCRBOXLASE"/>
</dbReference>
<dbReference type="InterPro" id="IPR015424">
    <property type="entry name" value="PyrdxlP-dep_Trfase"/>
</dbReference>
<evidence type="ECO:0000256" key="2">
    <source>
        <dbReference type="ARBA" id="ARBA00009533"/>
    </source>
</evidence>
<comment type="similarity">
    <text evidence="2">Belongs to the group II decarboxylase family.</text>
</comment>
<dbReference type="EMBL" id="JASPKY010000145">
    <property type="protein sequence ID" value="KAK9730582.1"/>
    <property type="molecule type" value="Genomic_DNA"/>
</dbReference>
<dbReference type="PROSITE" id="PS00392">
    <property type="entry name" value="DDC_GAD_HDC_YDC"/>
    <property type="match status" value="1"/>
</dbReference>
<dbReference type="GO" id="GO:0006548">
    <property type="term" value="P:L-histidine catabolic process"/>
    <property type="evidence" value="ECO:0007669"/>
    <property type="project" value="TreeGrafter"/>
</dbReference>
<evidence type="ECO:0000313" key="12">
    <source>
        <dbReference type="Proteomes" id="UP001458880"/>
    </source>
</evidence>
<dbReference type="Proteomes" id="UP001458880">
    <property type="component" value="Unassembled WGS sequence"/>
</dbReference>
<evidence type="ECO:0000256" key="1">
    <source>
        <dbReference type="ARBA" id="ARBA00001933"/>
    </source>
</evidence>
<evidence type="ECO:0000256" key="5">
    <source>
        <dbReference type="ARBA" id="ARBA00022584"/>
    </source>
</evidence>
<dbReference type="GO" id="GO:0042423">
    <property type="term" value="P:catecholamine biosynthetic process"/>
    <property type="evidence" value="ECO:0007669"/>
    <property type="project" value="UniProtKB-KW"/>
</dbReference>
<dbReference type="FunFam" id="1.20.1340.10:FF:000001">
    <property type="entry name" value="Histidine decarboxylase"/>
    <property type="match status" value="1"/>
</dbReference>
<dbReference type="GO" id="GO:0030170">
    <property type="term" value="F:pyridoxal phosphate binding"/>
    <property type="evidence" value="ECO:0007669"/>
    <property type="project" value="InterPro"/>
</dbReference>
<dbReference type="InterPro" id="IPR015421">
    <property type="entry name" value="PyrdxlP-dep_Trfase_major"/>
</dbReference>
<evidence type="ECO:0000256" key="3">
    <source>
        <dbReference type="ARBA" id="ARBA00011738"/>
    </source>
</evidence>
<dbReference type="GO" id="GO:0005737">
    <property type="term" value="C:cytoplasm"/>
    <property type="evidence" value="ECO:0007669"/>
    <property type="project" value="TreeGrafter"/>
</dbReference>
<keyword evidence="7 10" id="KW-0663">Pyridoxal phosphate</keyword>
<dbReference type="GO" id="GO:0004398">
    <property type="term" value="F:histidine decarboxylase activity"/>
    <property type="evidence" value="ECO:0007669"/>
    <property type="project" value="UniProtKB-EC"/>
</dbReference>
<dbReference type="InterPro" id="IPR002129">
    <property type="entry name" value="PyrdxlP-dep_de-COase"/>
</dbReference>
<dbReference type="Pfam" id="PF00282">
    <property type="entry name" value="Pyridoxal_deC"/>
    <property type="match status" value="1"/>
</dbReference>